<gene>
    <name evidence="2" type="ORF">AUJ44_03040</name>
</gene>
<dbReference type="SUPFAM" id="SSF69754">
    <property type="entry name" value="Ribosome binding protein Y (YfiA homologue)"/>
    <property type="match status" value="1"/>
</dbReference>
<reference evidence="2 3" key="1">
    <citation type="journal article" date="2016" name="Environ. Microbiol.">
        <title>Genomic resolution of a cold subsurface aquifer community provides metabolic insights for novel microbes adapted to high CO concentrations.</title>
        <authorList>
            <person name="Probst A.J."/>
            <person name="Castelle C.J."/>
            <person name="Singh A."/>
            <person name="Brown C.T."/>
            <person name="Anantharaman K."/>
            <person name="Sharon I."/>
            <person name="Hug L.A."/>
            <person name="Burstein D."/>
            <person name="Emerson J.B."/>
            <person name="Thomas B.C."/>
            <person name="Banfield J.F."/>
        </authorList>
    </citation>
    <scope>NUCLEOTIDE SEQUENCE [LARGE SCALE GENOMIC DNA]</scope>
    <source>
        <strain evidence="2">CG1_02_47_685</strain>
    </source>
</reference>
<dbReference type="Pfam" id="PF02482">
    <property type="entry name" value="Ribosomal_S30AE"/>
    <property type="match status" value="1"/>
</dbReference>
<dbReference type="InterPro" id="IPR036567">
    <property type="entry name" value="RHF-like"/>
</dbReference>
<dbReference type="PANTHER" id="PTHR33231">
    <property type="entry name" value="30S RIBOSOMAL PROTEIN"/>
    <property type="match status" value="1"/>
</dbReference>
<proteinExistence type="predicted"/>
<dbReference type="GO" id="GO:0022627">
    <property type="term" value="C:cytosolic small ribosomal subunit"/>
    <property type="evidence" value="ECO:0007669"/>
    <property type="project" value="TreeGrafter"/>
</dbReference>
<organism evidence="2 3">
    <name type="scientific">Candidatus Nomurabacteria bacterium CG1_02_47_685</name>
    <dbReference type="NCBI Taxonomy" id="1805282"/>
    <lineage>
        <taxon>Bacteria</taxon>
        <taxon>Candidatus Nomuraibacteriota</taxon>
    </lineage>
</organism>
<dbReference type="InterPro" id="IPR050574">
    <property type="entry name" value="HPF/YfiA_ribosome-assoc"/>
</dbReference>
<dbReference type="EMBL" id="MNVO01000046">
    <property type="protein sequence ID" value="OIO32223.1"/>
    <property type="molecule type" value="Genomic_DNA"/>
</dbReference>
<name>A0A1J4VDE4_9BACT</name>
<dbReference type="GO" id="GO:0045900">
    <property type="term" value="P:negative regulation of translational elongation"/>
    <property type="evidence" value="ECO:0007669"/>
    <property type="project" value="TreeGrafter"/>
</dbReference>
<dbReference type="AlphaFoldDB" id="A0A1J4VDE4"/>
<dbReference type="CDD" id="cd00552">
    <property type="entry name" value="RaiA"/>
    <property type="match status" value="1"/>
</dbReference>
<protein>
    <submittedName>
        <fullName evidence="2">Ribosomal subunit interface protein</fullName>
    </submittedName>
</protein>
<evidence type="ECO:0000256" key="1">
    <source>
        <dbReference type="ARBA" id="ARBA00022845"/>
    </source>
</evidence>
<dbReference type="PANTHER" id="PTHR33231:SF1">
    <property type="entry name" value="30S RIBOSOMAL PROTEIN"/>
    <property type="match status" value="1"/>
</dbReference>
<dbReference type="Proteomes" id="UP000183206">
    <property type="component" value="Unassembled WGS sequence"/>
</dbReference>
<accession>A0A1J4VDE4</accession>
<dbReference type="GO" id="GO:0043024">
    <property type="term" value="F:ribosomal small subunit binding"/>
    <property type="evidence" value="ECO:0007669"/>
    <property type="project" value="TreeGrafter"/>
</dbReference>
<sequence>MKINIKATNMKLTPAINTYVEEKVNRLHKFIVVTDPESVYADVEIGKTSKHYQDGEVFRAEINVHIAGKLLRAVSEKDDLYAAIDEIKDEAARQINSEKGKERTMTKKGESKLKGILKEFDENEE</sequence>
<dbReference type="NCBIfam" id="TIGR00741">
    <property type="entry name" value="yfiA"/>
    <property type="match status" value="1"/>
</dbReference>
<dbReference type="Gene3D" id="3.30.160.100">
    <property type="entry name" value="Ribosome hibernation promotion factor-like"/>
    <property type="match status" value="1"/>
</dbReference>
<evidence type="ECO:0000313" key="2">
    <source>
        <dbReference type="EMBL" id="OIO32223.1"/>
    </source>
</evidence>
<keyword evidence="1" id="KW-0810">Translation regulation</keyword>
<dbReference type="STRING" id="1805282.AUJ44_03040"/>
<comment type="caution">
    <text evidence="2">The sequence shown here is derived from an EMBL/GenBank/DDBJ whole genome shotgun (WGS) entry which is preliminary data.</text>
</comment>
<dbReference type="InterPro" id="IPR003489">
    <property type="entry name" value="RHF/RaiA"/>
</dbReference>
<evidence type="ECO:0000313" key="3">
    <source>
        <dbReference type="Proteomes" id="UP000183206"/>
    </source>
</evidence>